<evidence type="ECO:0000313" key="4">
    <source>
        <dbReference type="Proteomes" id="UP001652700"/>
    </source>
</evidence>
<feature type="compositionally biased region" description="Polar residues" evidence="1">
    <location>
        <begin position="117"/>
        <end position="129"/>
    </location>
</feature>
<dbReference type="PANTHER" id="PTHR21505">
    <property type="entry name" value="MADF DOMAIN-CONTAINING PROTEIN-RELATED"/>
    <property type="match status" value="1"/>
</dbReference>
<feature type="region of interest" description="Disordered" evidence="1">
    <location>
        <begin position="114"/>
        <end position="174"/>
    </location>
</feature>
<dbReference type="InterPro" id="IPR006578">
    <property type="entry name" value="MADF-dom"/>
</dbReference>
<dbReference type="Pfam" id="PF10545">
    <property type="entry name" value="MADF_DNA_bdg"/>
    <property type="match status" value="1"/>
</dbReference>
<sequence>MAEELKQPTPREFLTEFIELYRSHTCLWLVKSKDYSDRNKRDIAYAELVKKFQEFDSSADRNIVIKKISALRTVYKRELSKVVKSEKSGTGQDGVYKPSLWYFDLLHFLRDQESARPSRSTMSDGNPETEQYEDSEHMHLPHSQEGEVALPMSGDDRCSTSPSPNAKSKKKKMLSSADEVIELAGERLKNIHPDDEFEAYGKYVAHKLRSLKRTQAIFARKLINDVIFEGELETLSKDYKVMNSQPYNPQLYHQQFYPLLYISGMPDHPWPFSSSNNILQHPNSATLPYPQTFNRDTPDVSNMALPNDPTNSATLPYPQTFNRDTPDVSNMALPNDPTNSATLPYPQTFNRDTPDVSNMALPNDPTNSPTLPYPQTFNRDTPDVSNMALPNDPTNSPKQP</sequence>
<dbReference type="SMART" id="SM00595">
    <property type="entry name" value="MADF"/>
    <property type="match status" value="1"/>
</dbReference>
<feature type="compositionally biased region" description="Basic and acidic residues" evidence="1">
    <location>
        <begin position="134"/>
        <end position="145"/>
    </location>
</feature>
<feature type="compositionally biased region" description="Polar residues" evidence="1">
    <location>
        <begin position="336"/>
        <end position="351"/>
    </location>
</feature>
<dbReference type="PROSITE" id="PS51029">
    <property type="entry name" value="MADF"/>
    <property type="match status" value="1"/>
</dbReference>
<protein>
    <recommendedName>
        <fullName evidence="2">MADF domain-containing protein</fullName>
    </recommendedName>
</protein>
<accession>A0ABM5JZ40</accession>
<dbReference type="EnsemblMetazoa" id="XM_050647242.1">
    <property type="protein sequence ID" value="XP_050503199.1"/>
    <property type="gene ID" value="LOC126882356"/>
</dbReference>
<evidence type="ECO:0000259" key="2">
    <source>
        <dbReference type="PROSITE" id="PS51029"/>
    </source>
</evidence>
<evidence type="ECO:0000313" key="3">
    <source>
        <dbReference type="EnsemblMetazoa" id="XP_050503199.1"/>
    </source>
</evidence>
<keyword evidence="4" id="KW-1185">Reference proteome</keyword>
<dbReference type="Proteomes" id="UP001652700">
    <property type="component" value="Unplaced"/>
</dbReference>
<feature type="compositionally biased region" description="Polar residues" evidence="1">
    <location>
        <begin position="364"/>
        <end position="379"/>
    </location>
</feature>
<name>A0ABM5JZ40_DIAVI</name>
<dbReference type="PANTHER" id="PTHR21505:SF8">
    <property type="entry name" value="DPT-YFP REPRESSOR BY OVEREXPRESSION, ISOFORM D-RELATED"/>
    <property type="match status" value="1"/>
</dbReference>
<proteinExistence type="predicted"/>
<feature type="region of interest" description="Disordered" evidence="1">
    <location>
        <begin position="334"/>
        <end position="400"/>
    </location>
</feature>
<evidence type="ECO:0000256" key="1">
    <source>
        <dbReference type="SAM" id="MobiDB-lite"/>
    </source>
</evidence>
<organism evidence="3 4">
    <name type="scientific">Diabrotica virgifera virgifera</name>
    <name type="common">western corn rootworm</name>
    <dbReference type="NCBI Taxonomy" id="50390"/>
    <lineage>
        <taxon>Eukaryota</taxon>
        <taxon>Metazoa</taxon>
        <taxon>Ecdysozoa</taxon>
        <taxon>Arthropoda</taxon>
        <taxon>Hexapoda</taxon>
        <taxon>Insecta</taxon>
        <taxon>Pterygota</taxon>
        <taxon>Neoptera</taxon>
        <taxon>Endopterygota</taxon>
        <taxon>Coleoptera</taxon>
        <taxon>Polyphaga</taxon>
        <taxon>Cucujiformia</taxon>
        <taxon>Chrysomeloidea</taxon>
        <taxon>Chrysomelidae</taxon>
        <taxon>Galerucinae</taxon>
        <taxon>Diabroticina</taxon>
        <taxon>Diabroticites</taxon>
        <taxon>Diabrotica</taxon>
    </lineage>
</organism>
<feature type="domain" description="MADF" evidence="2">
    <location>
        <begin position="16"/>
        <end position="114"/>
    </location>
</feature>
<dbReference type="RefSeq" id="XP_050503199.1">
    <property type="nucleotide sequence ID" value="XM_050647242.1"/>
</dbReference>
<dbReference type="GeneID" id="126882356"/>
<reference evidence="3" key="1">
    <citation type="submission" date="2025-05" db="UniProtKB">
        <authorList>
            <consortium name="EnsemblMetazoa"/>
        </authorList>
    </citation>
    <scope>IDENTIFICATION</scope>
</reference>